<dbReference type="PANTHER" id="PTHR33317:SF4">
    <property type="entry name" value="POLYNUCLEOTIDYL TRANSFERASE, RIBONUCLEASE H-LIKE SUPERFAMILY PROTEIN"/>
    <property type="match status" value="1"/>
</dbReference>
<dbReference type="InterPro" id="IPR037027">
    <property type="entry name" value="YqgF/RNaseH-like_dom_sf"/>
</dbReference>
<keyword evidence="2 5" id="KW-0690">Ribosome biogenesis</keyword>
<dbReference type="InterPro" id="IPR012337">
    <property type="entry name" value="RNaseH-like_sf"/>
</dbReference>
<evidence type="ECO:0000256" key="5">
    <source>
        <dbReference type="HAMAP-Rule" id="MF_00651"/>
    </source>
</evidence>
<dbReference type="GO" id="GO:0000967">
    <property type="term" value="P:rRNA 5'-end processing"/>
    <property type="evidence" value="ECO:0007669"/>
    <property type="project" value="UniProtKB-UniRule"/>
</dbReference>
<dbReference type="GO" id="GO:0004518">
    <property type="term" value="F:nuclease activity"/>
    <property type="evidence" value="ECO:0007669"/>
    <property type="project" value="UniProtKB-KW"/>
</dbReference>
<proteinExistence type="inferred from homology"/>
<dbReference type="GO" id="GO:0005829">
    <property type="term" value="C:cytosol"/>
    <property type="evidence" value="ECO:0007669"/>
    <property type="project" value="TreeGrafter"/>
</dbReference>
<comment type="caution">
    <text evidence="8">The sequence shown here is derived from an EMBL/GenBank/DDBJ whole genome shotgun (WGS) entry which is preliminary data.</text>
</comment>
<comment type="function">
    <text evidence="5">Could be a nuclease involved in processing of the 5'-end of pre-16S rRNA.</text>
</comment>
<evidence type="ECO:0000313" key="8">
    <source>
        <dbReference type="EMBL" id="TWT98235.1"/>
    </source>
</evidence>
<evidence type="ECO:0000259" key="7">
    <source>
        <dbReference type="SMART" id="SM00732"/>
    </source>
</evidence>
<dbReference type="CDD" id="cd16964">
    <property type="entry name" value="YqgF"/>
    <property type="match status" value="1"/>
</dbReference>
<evidence type="ECO:0000313" key="9">
    <source>
        <dbReference type="Proteomes" id="UP000320176"/>
    </source>
</evidence>
<dbReference type="AlphaFoldDB" id="A0A5C6AGB2"/>
<evidence type="ECO:0000256" key="2">
    <source>
        <dbReference type="ARBA" id="ARBA00022517"/>
    </source>
</evidence>
<dbReference type="PANTHER" id="PTHR33317">
    <property type="entry name" value="POLYNUCLEOTIDYL TRANSFERASE, RIBONUCLEASE H-LIKE SUPERFAMILY PROTEIN"/>
    <property type="match status" value="1"/>
</dbReference>
<dbReference type="SUPFAM" id="SSF53098">
    <property type="entry name" value="Ribonuclease H-like"/>
    <property type="match status" value="1"/>
</dbReference>
<name>A0A5C6AGB2_9BACT</name>
<keyword evidence="1 5" id="KW-0963">Cytoplasm</keyword>
<dbReference type="GO" id="GO:0016788">
    <property type="term" value="F:hydrolase activity, acting on ester bonds"/>
    <property type="evidence" value="ECO:0007669"/>
    <property type="project" value="UniProtKB-UniRule"/>
</dbReference>
<sequence>MREGYDGGMTDISDQSANTGESSADHFPQSGRLAAVDYGTVRIGIAICDPDRILASPYEVYPASGPSKDAAYFKTLVKEERVSGFVVGLPIHCDGGESQKSRECRTFARWLFEQTGVPVRLFDERFSTSAAKQRLSGGGLTRGRKKQRLDAVAALVLLESFLESSRYHGAIPGQSIHDQTDGGDSLSDDDN</sequence>
<comment type="subcellular location">
    <subcellularLocation>
        <location evidence="5">Cytoplasm</location>
    </subcellularLocation>
</comment>
<dbReference type="EMBL" id="SJPN01000006">
    <property type="protein sequence ID" value="TWT98235.1"/>
    <property type="molecule type" value="Genomic_DNA"/>
</dbReference>
<accession>A0A5C6AGB2</accession>
<dbReference type="Gene3D" id="3.30.420.140">
    <property type="entry name" value="YqgF/RNase H-like domain"/>
    <property type="match status" value="1"/>
</dbReference>
<dbReference type="NCBIfam" id="TIGR00250">
    <property type="entry name" value="RNAse_H_YqgF"/>
    <property type="match status" value="1"/>
</dbReference>
<dbReference type="InterPro" id="IPR005227">
    <property type="entry name" value="YqgF"/>
</dbReference>
<dbReference type="Proteomes" id="UP000320176">
    <property type="component" value="Unassembled WGS sequence"/>
</dbReference>
<evidence type="ECO:0000256" key="4">
    <source>
        <dbReference type="ARBA" id="ARBA00022801"/>
    </source>
</evidence>
<dbReference type="SMART" id="SM00732">
    <property type="entry name" value="YqgFc"/>
    <property type="match status" value="1"/>
</dbReference>
<evidence type="ECO:0000256" key="1">
    <source>
        <dbReference type="ARBA" id="ARBA00022490"/>
    </source>
</evidence>
<dbReference type="HAMAP" id="MF_00651">
    <property type="entry name" value="Nuclease_YqgF"/>
    <property type="match status" value="1"/>
</dbReference>
<dbReference type="InterPro" id="IPR006641">
    <property type="entry name" value="YqgF/RNaseH-like_dom"/>
</dbReference>
<keyword evidence="3 5" id="KW-0540">Nuclease</keyword>
<evidence type="ECO:0000256" key="3">
    <source>
        <dbReference type="ARBA" id="ARBA00022722"/>
    </source>
</evidence>
<keyword evidence="9" id="KW-1185">Reference proteome</keyword>
<dbReference type="EC" id="3.1.-.-" evidence="5"/>
<dbReference type="RefSeq" id="WP_390620402.1">
    <property type="nucleotide sequence ID" value="NZ_CP151726.1"/>
</dbReference>
<protein>
    <recommendedName>
        <fullName evidence="5">Putative pre-16S rRNA nuclease</fullName>
        <ecNumber evidence="5">3.1.-.-</ecNumber>
    </recommendedName>
</protein>
<feature type="domain" description="YqgF/RNase H-like" evidence="7">
    <location>
        <begin position="31"/>
        <end position="131"/>
    </location>
</feature>
<evidence type="ECO:0000256" key="6">
    <source>
        <dbReference type="SAM" id="MobiDB-lite"/>
    </source>
</evidence>
<dbReference type="Pfam" id="PF03652">
    <property type="entry name" value="RuvX"/>
    <property type="match status" value="1"/>
</dbReference>
<keyword evidence="4 5" id="KW-0378">Hydrolase</keyword>
<organism evidence="8 9">
    <name type="scientific">Stieleria varia</name>
    <dbReference type="NCBI Taxonomy" id="2528005"/>
    <lineage>
        <taxon>Bacteria</taxon>
        <taxon>Pseudomonadati</taxon>
        <taxon>Planctomycetota</taxon>
        <taxon>Planctomycetia</taxon>
        <taxon>Pirellulales</taxon>
        <taxon>Pirellulaceae</taxon>
        <taxon>Stieleria</taxon>
    </lineage>
</organism>
<gene>
    <name evidence="8" type="primary">yqgF</name>
    <name evidence="8" type="ORF">Pla52n_47450</name>
</gene>
<feature type="region of interest" description="Disordered" evidence="6">
    <location>
        <begin position="172"/>
        <end position="191"/>
    </location>
</feature>
<reference evidence="8 9" key="1">
    <citation type="submission" date="2019-02" db="EMBL/GenBank/DDBJ databases">
        <title>Deep-cultivation of Planctomycetes and their phenomic and genomic characterization uncovers novel biology.</title>
        <authorList>
            <person name="Wiegand S."/>
            <person name="Jogler M."/>
            <person name="Boedeker C."/>
            <person name="Pinto D."/>
            <person name="Vollmers J."/>
            <person name="Rivas-Marin E."/>
            <person name="Kohn T."/>
            <person name="Peeters S.H."/>
            <person name="Heuer A."/>
            <person name="Rast P."/>
            <person name="Oberbeckmann S."/>
            <person name="Bunk B."/>
            <person name="Jeske O."/>
            <person name="Meyerdierks A."/>
            <person name="Storesund J.E."/>
            <person name="Kallscheuer N."/>
            <person name="Luecker S."/>
            <person name="Lage O.M."/>
            <person name="Pohl T."/>
            <person name="Merkel B.J."/>
            <person name="Hornburger P."/>
            <person name="Mueller R.-W."/>
            <person name="Bruemmer F."/>
            <person name="Labrenz M."/>
            <person name="Spormann A.M."/>
            <person name="Op Den Camp H."/>
            <person name="Overmann J."/>
            <person name="Amann R."/>
            <person name="Jetten M.S.M."/>
            <person name="Mascher T."/>
            <person name="Medema M.H."/>
            <person name="Devos D.P."/>
            <person name="Kaster A.-K."/>
            <person name="Ovreas L."/>
            <person name="Rohde M."/>
            <person name="Galperin M.Y."/>
            <person name="Jogler C."/>
        </authorList>
    </citation>
    <scope>NUCLEOTIDE SEQUENCE [LARGE SCALE GENOMIC DNA]</scope>
    <source>
        <strain evidence="8 9">Pla52n</strain>
    </source>
</reference>
<feature type="compositionally biased region" description="Polar residues" evidence="6">
    <location>
        <begin position="12"/>
        <end position="22"/>
    </location>
</feature>
<feature type="region of interest" description="Disordered" evidence="6">
    <location>
        <begin position="1"/>
        <end position="26"/>
    </location>
</feature>
<comment type="similarity">
    <text evidence="5">Belongs to the YqgF HJR family.</text>
</comment>